<gene>
    <name evidence="3" type="ORF">CUNI_LOCUS3421</name>
</gene>
<reference evidence="3" key="1">
    <citation type="submission" date="2021-04" db="EMBL/GenBank/DDBJ databases">
        <authorList>
            <consortium name="Molecular Ecology Group"/>
        </authorList>
    </citation>
    <scope>NUCLEOTIDE SEQUENCE</scope>
</reference>
<evidence type="ECO:0000256" key="1">
    <source>
        <dbReference type="SAM" id="MobiDB-lite"/>
    </source>
</evidence>
<evidence type="ECO:0000313" key="3">
    <source>
        <dbReference type="EMBL" id="CAG5117863.1"/>
    </source>
</evidence>
<protein>
    <submittedName>
        <fullName evidence="3">Uncharacterized protein</fullName>
    </submittedName>
</protein>
<dbReference type="Proteomes" id="UP000678393">
    <property type="component" value="Unassembled WGS sequence"/>
</dbReference>
<feature type="transmembrane region" description="Helical" evidence="2">
    <location>
        <begin position="6"/>
        <end position="31"/>
    </location>
</feature>
<accession>A0A8S3YLG2</accession>
<organism evidence="3 4">
    <name type="scientific">Candidula unifasciata</name>
    <dbReference type="NCBI Taxonomy" id="100452"/>
    <lineage>
        <taxon>Eukaryota</taxon>
        <taxon>Metazoa</taxon>
        <taxon>Spiralia</taxon>
        <taxon>Lophotrochozoa</taxon>
        <taxon>Mollusca</taxon>
        <taxon>Gastropoda</taxon>
        <taxon>Heterobranchia</taxon>
        <taxon>Euthyneura</taxon>
        <taxon>Panpulmonata</taxon>
        <taxon>Eupulmonata</taxon>
        <taxon>Stylommatophora</taxon>
        <taxon>Helicina</taxon>
        <taxon>Helicoidea</taxon>
        <taxon>Geomitridae</taxon>
        <taxon>Candidula</taxon>
    </lineage>
</organism>
<feature type="region of interest" description="Disordered" evidence="1">
    <location>
        <begin position="63"/>
        <end position="90"/>
    </location>
</feature>
<proteinExistence type="predicted"/>
<evidence type="ECO:0000313" key="4">
    <source>
        <dbReference type="Proteomes" id="UP000678393"/>
    </source>
</evidence>
<keyword evidence="2" id="KW-1133">Transmembrane helix</keyword>
<dbReference type="AlphaFoldDB" id="A0A8S3YLG2"/>
<comment type="caution">
    <text evidence="3">The sequence shown here is derived from an EMBL/GenBank/DDBJ whole genome shotgun (WGS) entry which is preliminary data.</text>
</comment>
<dbReference type="EMBL" id="CAJHNH020000465">
    <property type="protein sequence ID" value="CAG5117863.1"/>
    <property type="molecule type" value="Genomic_DNA"/>
</dbReference>
<keyword evidence="4" id="KW-1185">Reference proteome</keyword>
<evidence type="ECO:0000256" key="2">
    <source>
        <dbReference type="SAM" id="Phobius"/>
    </source>
</evidence>
<name>A0A8S3YLG2_9EUPU</name>
<feature type="non-terminal residue" evidence="3">
    <location>
        <position position="116"/>
    </location>
</feature>
<keyword evidence="2" id="KW-0472">Membrane</keyword>
<sequence>YLLHNWPLVSAVCAFWFNLFILAAGVAVVVFHRESQRKALDLQVLPDMEEEAEDLDEASRLQIAVSNTRDDGTQTKPSEDDDPETYDLPLVQEPVDFPIPQENEEIFLELRQRRVN</sequence>
<keyword evidence="2" id="KW-0812">Transmembrane</keyword>